<dbReference type="AlphaFoldDB" id="A0A0H3J0I8"/>
<proteinExistence type="predicted"/>
<name>A0A0H3J0I8_CLOPA</name>
<dbReference type="Proteomes" id="UP000028042">
    <property type="component" value="Unassembled WGS sequence"/>
</dbReference>
<feature type="transmembrane region" description="Helical" evidence="1">
    <location>
        <begin position="89"/>
        <end position="107"/>
    </location>
</feature>
<feature type="transmembrane region" description="Helical" evidence="1">
    <location>
        <begin position="37"/>
        <end position="57"/>
    </location>
</feature>
<accession>A0A0H3J0I8</accession>
<sequence>MDHKKLLQRLSFAGVFVGFTISGFLYKYLGISEHKSSLIVIAICIVIFLSIIMYLIYKKHYLGALILFLPMLPVFIGIVGTYIGNMYMIIGGLVGFFIVGIAIIKIASKYIPK</sequence>
<evidence type="ECO:0000313" key="4">
    <source>
        <dbReference type="Proteomes" id="UP000028042"/>
    </source>
</evidence>
<dbReference type="KEGG" id="cpat:CLPA_c07590"/>
<evidence type="ECO:0000313" key="3">
    <source>
        <dbReference type="EMBL" id="KRU13144.1"/>
    </source>
</evidence>
<protein>
    <submittedName>
        <fullName evidence="2">Uncharacterized protein</fullName>
    </submittedName>
</protein>
<evidence type="ECO:0000313" key="5">
    <source>
        <dbReference type="Proteomes" id="UP000030905"/>
    </source>
</evidence>
<keyword evidence="1" id="KW-0472">Membrane</keyword>
<dbReference type="EMBL" id="JPGY02000001">
    <property type="protein sequence ID" value="KRU13144.1"/>
    <property type="molecule type" value="Genomic_DNA"/>
</dbReference>
<feature type="transmembrane region" description="Helical" evidence="1">
    <location>
        <begin position="64"/>
        <end position="83"/>
    </location>
</feature>
<dbReference type="KEGG" id="cpae:CPAST_c07590"/>
<reference evidence="3" key="2">
    <citation type="submission" date="2015-10" db="EMBL/GenBank/DDBJ databases">
        <title>Improved Draft Genome Sequence of Clostridium pasteurianum Strain ATCC 6013 (DSM 525) Using a Hybrid Next-Generation Sequencing Approach.</title>
        <authorList>
            <person name="Pyne M.E."/>
            <person name="Utturkar S.M."/>
            <person name="Brown S.D."/>
            <person name="Moo-Young M."/>
            <person name="Chung D.A."/>
            <person name="Chou P.C."/>
        </authorList>
    </citation>
    <scope>NUCLEOTIDE SEQUENCE</scope>
    <source>
        <strain evidence="3">ATCC 6013</strain>
    </source>
</reference>
<dbReference type="EMBL" id="CP009268">
    <property type="protein sequence ID" value="AJA50847.1"/>
    <property type="molecule type" value="Genomic_DNA"/>
</dbReference>
<dbReference type="GeneID" id="93072972"/>
<dbReference type="PATRIC" id="fig|1262449.3.peg.2807"/>
<dbReference type="Proteomes" id="UP000030905">
    <property type="component" value="Chromosome"/>
</dbReference>
<keyword evidence="5" id="KW-1185">Reference proteome</keyword>
<keyword evidence="1" id="KW-0812">Transmembrane</keyword>
<reference evidence="2 5" key="1">
    <citation type="journal article" date="2015" name="Genome Announc.">
        <title>Complete Genome Sequence of the Nitrogen-Fixing and Solvent-Producing Clostridium pasteurianum DSM 525.</title>
        <authorList>
            <person name="Poehlein A."/>
            <person name="Grosse-Honebrink A."/>
            <person name="Zhang Y."/>
            <person name="Minton N.P."/>
            <person name="Daniel R."/>
        </authorList>
    </citation>
    <scope>NUCLEOTIDE SEQUENCE [LARGE SCALE GENOMIC DNA]</scope>
    <source>
        <strain evidence="2">DSM 525</strain>
        <strain evidence="5">DSM 525 / ATCC 6013</strain>
    </source>
</reference>
<dbReference type="RefSeq" id="WP_003446352.1">
    <property type="nucleotide sequence ID" value="NZ_ANZB01000010.1"/>
</dbReference>
<evidence type="ECO:0000256" key="1">
    <source>
        <dbReference type="SAM" id="Phobius"/>
    </source>
</evidence>
<evidence type="ECO:0000313" key="2">
    <source>
        <dbReference type="EMBL" id="AJA50847.1"/>
    </source>
</evidence>
<feature type="transmembrane region" description="Helical" evidence="1">
    <location>
        <begin position="12"/>
        <end position="31"/>
    </location>
</feature>
<keyword evidence="1" id="KW-1133">Transmembrane helix</keyword>
<organism evidence="2 5">
    <name type="scientific">Clostridium pasteurianum DSM 525 = ATCC 6013</name>
    <dbReference type="NCBI Taxonomy" id="1262449"/>
    <lineage>
        <taxon>Bacteria</taxon>
        <taxon>Bacillati</taxon>
        <taxon>Bacillota</taxon>
        <taxon>Clostridia</taxon>
        <taxon>Eubacteriales</taxon>
        <taxon>Clostridiaceae</taxon>
        <taxon>Clostridium</taxon>
    </lineage>
</organism>
<reference evidence="3 4" key="3">
    <citation type="journal article" name="Genome Announc.">
        <title>Improved Draft Genome Sequence of Clostridium pasteurianum Strain ATCC 6013 (DSM 525) Using a Hybrid Next-Generation Sequencing Approach.</title>
        <authorList>
            <person name="Pyne M.E."/>
            <person name="Utturkar S."/>
            <person name="Brown S.D."/>
            <person name="Moo-Young M."/>
            <person name="Chung D.A."/>
            <person name="Chou C.P."/>
        </authorList>
    </citation>
    <scope>NUCLEOTIDE SEQUENCE [LARGE SCALE GENOMIC DNA]</scope>
    <source>
        <strain evidence="3 4">ATCC 6013</strain>
    </source>
</reference>
<gene>
    <name evidence="2" type="ORF">CLPA_c07590</name>
    <name evidence="3" type="ORF">CP6013_02392</name>
</gene>